<gene>
    <name evidence="2" type="ORF">OG442_18615</name>
</gene>
<evidence type="ECO:0008006" key="4">
    <source>
        <dbReference type="Google" id="ProtNLM"/>
    </source>
</evidence>
<keyword evidence="3" id="KW-1185">Reference proteome</keyword>
<protein>
    <recommendedName>
        <fullName evidence="4">PIN domain-containing protein</fullName>
    </recommendedName>
</protein>
<feature type="region of interest" description="Disordered" evidence="1">
    <location>
        <begin position="1"/>
        <end position="21"/>
    </location>
</feature>
<dbReference type="RefSeq" id="WP_329076998.1">
    <property type="nucleotide sequence ID" value="NZ_CP109389.1"/>
</dbReference>
<dbReference type="EMBL" id="CP109495">
    <property type="protein sequence ID" value="WUX53395.1"/>
    <property type="molecule type" value="Genomic_DNA"/>
</dbReference>
<accession>A0ABZ2A3W4</accession>
<evidence type="ECO:0000313" key="3">
    <source>
        <dbReference type="Proteomes" id="UP001432209"/>
    </source>
</evidence>
<sequence>MTDSKGQGQGQGKAEDKYPPPRAIVLDDSAALALGAGNRMASRFVVEAEKDPTLRIYIPALCLAVAEADRAGVAEHIGALPSVDITALDFAGASAVGKRLRGLSEDARTDPYEDGWSGTHALHLAMPSVEWPRGRPVLTGYPTRYKGTGVRTIQLER</sequence>
<organism evidence="2 3">
    <name type="scientific">Streptomyces niveus</name>
    <name type="common">Streptomyces spheroides</name>
    <dbReference type="NCBI Taxonomy" id="193462"/>
    <lineage>
        <taxon>Bacteria</taxon>
        <taxon>Bacillati</taxon>
        <taxon>Actinomycetota</taxon>
        <taxon>Actinomycetes</taxon>
        <taxon>Kitasatosporales</taxon>
        <taxon>Streptomycetaceae</taxon>
        <taxon>Streptomyces</taxon>
    </lineage>
</organism>
<evidence type="ECO:0000313" key="2">
    <source>
        <dbReference type="EMBL" id="WUX53395.1"/>
    </source>
</evidence>
<proteinExistence type="predicted"/>
<dbReference type="Proteomes" id="UP001432209">
    <property type="component" value="Chromosome"/>
</dbReference>
<reference evidence="2" key="1">
    <citation type="submission" date="2022-10" db="EMBL/GenBank/DDBJ databases">
        <title>The complete genomes of actinobacterial strains from the NBC collection.</title>
        <authorList>
            <person name="Joergensen T.S."/>
            <person name="Alvarez Arevalo M."/>
            <person name="Sterndorff E.B."/>
            <person name="Faurdal D."/>
            <person name="Vuksanovic O."/>
            <person name="Mourched A.-S."/>
            <person name="Charusanti P."/>
            <person name="Shaw S."/>
            <person name="Blin K."/>
            <person name="Weber T."/>
        </authorList>
    </citation>
    <scope>NUCLEOTIDE SEQUENCE</scope>
    <source>
        <strain evidence="2">NBC_01432</strain>
    </source>
</reference>
<evidence type="ECO:0000256" key="1">
    <source>
        <dbReference type="SAM" id="MobiDB-lite"/>
    </source>
</evidence>
<name>A0ABZ2A3W4_STRNV</name>